<dbReference type="Proteomes" id="UP000298030">
    <property type="component" value="Unassembled WGS sequence"/>
</dbReference>
<dbReference type="AlphaFoldDB" id="A0A4Y7TK37"/>
<evidence type="ECO:0000313" key="3">
    <source>
        <dbReference type="Proteomes" id="UP000298030"/>
    </source>
</evidence>
<sequence length="55" mass="6066">MEQRGSNSQAFLARGKSRRLAEQSLTLPLFRGVDGGWATSRGSEQKQKEREGSGQ</sequence>
<protein>
    <submittedName>
        <fullName evidence="2">Uncharacterized protein</fullName>
    </submittedName>
</protein>
<proteinExistence type="predicted"/>
<dbReference type="EMBL" id="QPFP01000011">
    <property type="protein sequence ID" value="TEB33912.1"/>
    <property type="molecule type" value="Genomic_DNA"/>
</dbReference>
<evidence type="ECO:0000313" key="2">
    <source>
        <dbReference type="EMBL" id="TEB33912.1"/>
    </source>
</evidence>
<feature type="region of interest" description="Disordered" evidence="1">
    <location>
        <begin position="32"/>
        <end position="55"/>
    </location>
</feature>
<organism evidence="2 3">
    <name type="scientific">Coprinellus micaceus</name>
    <name type="common">Glistening ink-cap mushroom</name>
    <name type="synonym">Coprinus micaceus</name>
    <dbReference type="NCBI Taxonomy" id="71717"/>
    <lineage>
        <taxon>Eukaryota</taxon>
        <taxon>Fungi</taxon>
        <taxon>Dikarya</taxon>
        <taxon>Basidiomycota</taxon>
        <taxon>Agaricomycotina</taxon>
        <taxon>Agaricomycetes</taxon>
        <taxon>Agaricomycetidae</taxon>
        <taxon>Agaricales</taxon>
        <taxon>Agaricineae</taxon>
        <taxon>Psathyrellaceae</taxon>
        <taxon>Coprinellus</taxon>
    </lineage>
</organism>
<keyword evidence="3" id="KW-1185">Reference proteome</keyword>
<reference evidence="2 3" key="1">
    <citation type="journal article" date="2019" name="Nat. Ecol. Evol.">
        <title>Megaphylogeny resolves global patterns of mushroom evolution.</title>
        <authorList>
            <person name="Varga T."/>
            <person name="Krizsan K."/>
            <person name="Foldi C."/>
            <person name="Dima B."/>
            <person name="Sanchez-Garcia M."/>
            <person name="Sanchez-Ramirez S."/>
            <person name="Szollosi G.J."/>
            <person name="Szarkandi J.G."/>
            <person name="Papp V."/>
            <person name="Albert L."/>
            <person name="Andreopoulos W."/>
            <person name="Angelini C."/>
            <person name="Antonin V."/>
            <person name="Barry K.W."/>
            <person name="Bougher N.L."/>
            <person name="Buchanan P."/>
            <person name="Buyck B."/>
            <person name="Bense V."/>
            <person name="Catcheside P."/>
            <person name="Chovatia M."/>
            <person name="Cooper J."/>
            <person name="Damon W."/>
            <person name="Desjardin D."/>
            <person name="Finy P."/>
            <person name="Geml J."/>
            <person name="Haridas S."/>
            <person name="Hughes K."/>
            <person name="Justo A."/>
            <person name="Karasinski D."/>
            <person name="Kautmanova I."/>
            <person name="Kiss B."/>
            <person name="Kocsube S."/>
            <person name="Kotiranta H."/>
            <person name="LaButti K.M."/>
            <person name="Lechner B.E."/>
            <person name="Liimatainen K."/>
            <person name="Lipzen A."/>
            <person name="Lukacs Z."/>
            <person name="Mihaltcheva S."/>
            <person name="Morgado L.N."/>
            <person name="Niskanen T."/>
            <person name="Noordeloos M.E."/>
            <person name="Ohm R.A."/>
            <person name="Ortiz-Santana B."/>
            <person name="Ovrebo C."/>
            <person name="Racz N."/>
            <person name="Riley R."/>
            <person name="Savchenko A."/>
            <person name="Shiryaev A."/>
            <person name="Soop K."/>
            <person name="Spirin V."/>
            <person name="Szebenyi C."/>
            <person name="Tomsovsky M."/>
            <person name="Tulloss R.E."/>
            <person name="Uehling J."/>
            <person name="Grigoriev I.V."/>
            <person name="Vagvolgyi C."/>
            <person name="Papp T."/>
            <person name="Martin F.M."/>
            <person name="Miettinen O."/>
            <person name="Hibbett D.S."/>
            <person name="Nagy L.G."/>
        </authorList>
    </citation>
    <scope>NUCLEOTIDE SEQUENCE [LARGE SCALE GENOMIC DNA]</scope>
    <source>
        <strain evidence="2 3">FP101781</strain>
    </source>
</reference>
<name>A0A4Y7TK37_COPMI</name>
<accession>A0A4Y7TK37</accession>
<evidence type="ECO:0000256" key="1">
    <source>
        <dbReference type="SAM" id="MobiDB-lite"/>
    </source>
</evidence>
<gene>
    <name evidence="2" type="ORF">FA13DRAFT_1730202</name>
</gene>
<comment type="caution">
    <text evidence="2">The sequence shown here is derived from an EMBL/GenBank/DDBJ whole genome shotgun (WGS) entry which is preliminary data.</text>
</comment>
<feature type="compositionally biased region" description="Basic and acidic residues" evidence="1">
    <location>
        <begin position="43"/>
        <end position="55"/>
    </location>
</feature>